<sequence length="316" mass="33584">MDSPPAGPPGPPGPPRDPAALAGALARHGYLADRGTATAAYLALRTGRPLLLEGEPGTGKTSLATALAGVLGAPSFRLQCYEGLDAAQVLYDWDFPRQLLHLRAVEAAGGAARAAEDLERSVHERRFLVARPLLQALEASRPGRPSVLLVDEVDRADDAFEAYLLEVLADAAVTVPELGTLRAEEPPVVVLTSNRTRDLHDALRRRCLYHWVEHPDPEREVAVLRLRLPEVTERLARQVAAAAGALRAAALVKPPGLAESLDWAGAVHALGAGELDAEVVEGSLGAVLKHREDRERVLRAGAPSVEDLVAAARRAG</sequence>
<accession>A0A3A3YY92</accession>
<dbReference type="SUPFAM" id="SSF52540">
    <property type="entry name" value="P-loop containing nucleoside triphosphate hydrolases"/>
    <property type="match status" value="1"/>
</dbReference>
<dbReference type="OrthoDB" id="9783370at2"/>
<dbReference type="GO" id="GO:0016887">
    <property type="term" value="F:ATP hydrolysis activity"/>
    <property type="evidence" value="ECO:0007669"/>
    <property type="project" value="InterPro"/>
</dbReference>
<dbReference type="Gene3D" id="3.40.50.300">
    <property type="entry name" value="P-loop containing nucleotide triphosphate hydrolases"/>
    <property type="match status" value="1"/>
</dbReference>
<evidence type="ECO:0000313" key="3">
    <source>
        <dbReference type="Proteomes" id="UP000265614"/>
    </source>
</evidence>
<proteinExistence type="predicted"/>
<dbReference type="RefSeq" id="WP_119949446.1">
    <property type="nucleotide sequence ID" value="NZ_QZEZ01000002.1"/>
</dbReference>
<gene>
    <name evidence="2" type="ORF">D5H78_05500</name>
</gene>
<dbReference type="Proteomes" id="UP000265614">
    <property type="component" value="Unassembled WGS sequence"/>
</dbReference>
<organism evidence="2 3">
    <name type="scientific">Vallicoccus soli</name>
    <dbReference type="NCBI Taxonomy" id="2339232"/>
    <lineage>
        <taxon>Bacteria</taxon>
        <taxon>Bacillati</taxon>
        <taxon>Actinomycetota</taxon>
        <taxon>Actinomycetes</taxon>
        <taxon>Motilibacterales</taxon>
        <taxon>Vallicoccaceae</taxon>
        <taxon>Vallicoccus</taxon>
    </lineage>
</organism>
<feature type="domain" description="AAA+ ATPase" evidence="1">
    <location>
        <begin position="46"/>
        <end position="218"/>
    </location>
</feature>
<dbReference type="PANTHER" id="PTHR42759:SF1">
    <property type="entry name" value="MAGNESIUM-CHELATASE SUBUNIT CHLD"/>
    <property type="match status" value="1"/>
</dbReference>
<evidence type="ECO:0000313" key="2">
    <source>
        <dbReference type="EMBL" id="RJK96730.1"/>
    </source>
</evidence>
<dbReference type="InterPro" id="IPR050764">
    <property type="entry name" value="CbbQ/NirQ/NorQ/GpvN"/>
</dbReference>
<reference evidence="2 3" key="1">
    <citation type="submission" date="2018-09" db="EMBL/GenBank/DDBJ databases">
        <title>YIM 75000 draft genome.</title>
        <authorList>
            <person name="Tang S."/>
            <person name="Feng Y."/>
        </authorList>
    </citation>
    <scope>NUCLEOTIDE SEQUENCE [LARGE SCALE GENOMIC DNA]</scope>
    <source>
        <strain evidence="2 3">YIM 75000</strain>
    </source>
</reference>
<dbReference type="InterPro" id="IPR003593">
    <property type="entry name" value="AAA+_ATPase"/>
</dbReference>
<dbReference type="InterPro" id="IPR027417">
    <property type="entry name" value="P-loop_NTPase"/>
</dbReference>
<evidence type="ECO:0000259" key="1">
    <source>
        <dbReference type="SMART" id="SM00382"/>
    </source>
</evidence>
<keyword evidence="3" id="KW-1185">Reference proteome</keyword>
<protein>
    <submittedName>
        <fullName evidence="2">MoxR family ATPase</fullName>
    </submittedName>
</protein>
<dbReference type="SMART" id="SM00382">
    <property type="entry name" value="AAA"/>
    <property type="match status" value="1"/>
</dbReference>
<dbReference type="InterPro" id="IPR011704">
    <property type="entry name" value="ATPase_dyneun-rel_AAA"/>
</dbReference>
<dbReference type="Pfam" id="PF07728">
    <property type="entry name" value="AAA_5"/>
    <property type="match status" value="1"/>
</dbReference>
<name>A0A3A3YY92_9ACTN</name>
<dbReference type="PANTHER" id="PTHR42759">
    <property type="entry name" value="MOXR FAMILY PROTEIN"/>
    <property type="match status" value="1"/>
</dbReference>
<dbReference type="AlphaFoldDB" id="A0A3A3YY92"/>
<dbReference type="GO" id="GO:0005524">
    <property type="term" value="F:ATP binding"/>
    <property type="evidence" value="ECO:0007669"/>
    <property type="project" value="InterPro"/>
</dbReference>
<dbReference type="CDD" id="cd00009">
    <property type="entry name" value="AAA"/>
    <property type="match status" value="1"/>
</dbReference>
<dbReference type="EMBL" id="QZEZ01000002">
    <property type="protein sequence ID" value="RJK96730.1"/>
    <property type="molecule type" value="Genomic_DNA"/>
</dbReference>
<comment type="caution">
    <text evidence="2">The sequence shown here is derived from an EMBL/GenBank/DDBJ whole genome shotgun (WGS) entry which is preliminary data.</text>
</comment>